<dbReference type="AlphaFoldDB" id="A0A7Z0AXH4"/>
<evidence type="ECO:0000313" key="1">
    <source>
        <dbReference type="EMBL" id="NYH13459.1"/>
    </source>
</evidence>
<gene>
    <name evidence="1" type="ORF">GGD41_000687</name>
</gene>
<accession>A0A7Z0AXH4</accession>
<organism evidence="1 2">
    <name type="scientific">Paraburkholderia bryophila</name>
    <dbReference type="NCBI Taxonomy" id="420952"/>
    <lineage>
        <taxon>Bacteria</taxon>
        <taxon>Pseudomonadati</taxon>
        <taxon>Pseudomonadota</taxon>
        <taxon>Betaproteobacteria</taxon>
        <taxon>Burkholderiales</taxon>
        <taxon>Burkholderiaceae</taxon>
        <taxon>Paraburkholderia</taxon>
    </lineage>
</organism>
<dbReference type="Proteomes" id="UP000572540">
    <property type="component" value="Unassembled WGS sequence"/>
</dbReference>
<comment type="caution">
    <text evidence="1">The sequence shown here is derived from an EMBL/GenBank/DDBJ whole genome shotgun (WGS) entry which is preliminary data.</text>
</comment>
<dbReference type="EMBL" id="JACCAU010000001">
    <property type="protein sequence ID" value="NYH13459.1"/>
    <property type="molecule type" value="Genomic_DNA"/>
</dbReference>
<evidence type="ECO:0000313" key="2">
    <source>
        <dbReference type="Proteomes" id="UP000572540"/>
    </source>
</evidence>
<dbReference type="RefSeq" id="WP_179703402.1">
    <property type="nucleotide sequence ID" value="NZ_JACCAU010000001.1"/>
</dbReference>
<proteinExistence type="predicted"/>
<protein>
    <submittedName>
        <fullName evidence="1">Uncharacterized protein</fullName>
    </submittedName>
</protein>
<sequence>MSQEEKTLVIGVGRFQSVETVAWGDILDTNIVDFDNIIVDLTMCDFAPLLAQDEAAFAKLQTSFARFISSGGELTVIGTDSDRTYGTADGSIYDDWSWCPCDVRTVAESGTTVRRLTGEFEQYLSHLTTWAFHFKVGDGAKSPLAKAYGRTKEFISTSVVPYAENRYGGLLACQIEFSVFVNIGQDFANLAGRIILLPTLPGLDSESAVSLALEGVTGNSQEKISVEVSLPAWIAAVHMPVIDPIDTRVALLRSEILACEAEIEQKLSEKSAYERYKGLLYLNSFGLEDLVAECLTRLSGVIKPAKYSQEEFVLEHKNGVFLAECKGVSKSISMGHLRQLVDYVLKYEEEEGCAGKGILFGNAWRDLPLDERGTGDRPIFPQNVQVRARTLGIALVSTVDLFDAFCAFLSGRVTGDAVLEWMTNAVGVADVSALQLSAD</sequence>
<reference evidence="1 2" key="1">
    <citation type="submission" date="2020-07" db="EMBL/GenBank/DDBJ databases">
        <title>Exploring microbial biodiversity for novel pathways involved in the catabolism of aromatic compounds derived from lignin.</title>
        <authorList>
            <person name="Elkins J."/>
        </authorList>
    </citation>
    <scope>NUCLEOTIDE SEQUENCE [LARGE SCALE GENOMIC DNA]</scope>
    <source>
        <strain evidence="1 2">H2C3B</strain>
    </source>
</reference>
<name>A0A7Z0AXH4_9BURK</name>